<reference evidence="2 3" key="1">
    <citation type="submission" date="2024-05" db="EMBL/GenBank/DDBJ databases">
        <title>A draft genome resource for the thread blight pathogen Marasmius tenuissimus strain MS-2.</title>
        <authorList>
            <person name="Yulfo-Soto G.E."/>
            <person name="Baruah I.K."/>
            <person name="Amoako-Attah I."/>
            <person name="Bukari Y."/>
            <person name="Meinhardt L.W."/>
            <person name="Bailey B.A."/>
            <person name="Cohen S.P."/>
        </authorList>
    </citation>
    <scope>NUCLEOTIDE SEQUENCE [LARGE SCALE GENOMIC DNA]</scope>
    <source>
        <strain evidence="2 3">MS-2</strain>
    </source>
</reference>
<keyword evidence="3" id="KW-1185">Reference proteome</keyword>
<dbReference type="PANTHER" id="PTHR34693:SF1">
    <property type="entry name" value="PROTEIN PAR32"/>
    <property type="match status" value="1"/>
</dbReference>
<sequence>MHSTGRGGAGNIHEGDAPSIETVMENDDFKFSPAAVHSTGRGGIANMSHSPSPGVEAYRGSLGGNQSPFESTGRGGAGNMRERSASREPAARSQSRGRVADILNRVVNPWEKSSRERQGDNPSVQRGRATEPASANAQST</sequence>
<dbReference type="PANTHER" id="PTHR34693">
    <property type="entry name" value="PROTEIN PAR32"/>
    <property type="match status" value="1"/>
</dbReference>
<gene>
    <name evidence="2" type="ORF">AAF712_005359</name>
</gene>
<accession>A0ABR3A3T2</accession>
<evidence type="ECO:0000313" key="2">
    <source>
        <dbReference type="EMBL" id="KAL0067644.1"/>
    </source>
</evidence>
<comment type="caution">
    <text evidence="2">The sequence shown here is derived from an EMBL/GenBank/DDBJ whole genome shotgun (WGS) entry which is preliminary data.</text>
</comment>
<proteinExistence type="predicted"/>
<name>A0ABR3A3T2_9AGAR</name>
<organism evidence="2 3">
    <name type="scientific">Marasmius tenuissimus</name>
    <dbReference type="NCBI Taxonomy" id="585030"/>
    <lineage>
        <taxon>Eukaryota</taxon>
        <taxon>Fungi</taxon>
        <taxon>Dikarya</taxon>
        <taxon>Basidiomycota</taxon>
        <taxon>Agaricomycotina</taxon>
        <taxon>Agaricomycetes</taxon>
        <taxon>Agaricomycetidae</taxon>
        <taxon>Agaricales</taxon>
        <taxon>Marasmiineae</taxon>
        <taxon>Marasmiaceae</taxon>
        <taxon>Marasmius</taxon>
    </lineage>
</organism>
<feature type="compositionally biased region" description="Gly residues" evidence="1">
    <location>
        <begin position="1"/>
        <end position="10"/>
    </location>
</feature>
<dbReference type="Proteomes" id="UP001437256">
    <property type="component" value="Unassembled WGS sequence"/>
</dbReference>
<dbReference type="EMBL" id="JBBXMP010000024">
    <property type="protein sequence ID" value="KAL0067644.1"/>
    <property type="molecule type" value="Genomic_DNA"/>
</dbReference>
<evidence type="ECO:0000256" key="1">
    <source>
        <dbReference type="SAM" id="MobiDB-lite"/>
    </source>
</evidence>
<feature type="compositionally biased region" description="Basic and acidic residues" evidence="1">
    <location>
        <begin position="80"/>
        <end position="90"/>
    </location>
</feature>
<evidence type="ECO:0008006" key="4">
    <source>
        <dbReference type="Google" id="ProtNLM"/>
    </source>
</evidence>
<dbReference type="InterPro" id="IPR053203">
    <property type="entry name" value="Cisplatin_resist-associated"/>
</dbReference>
<evidence type="ECO:0000313" key="3">
    <source>
        <dbReference type="Proteomes" id="UP001437256"/>
    </source>
</evidence>
<protein>
    <recommendedName>
        <fullName evidence="4">Erect panicle 2 protein</fullName>
    </recommendedName>
</protein>
<feature type="region of interest" description="Disordered" evidence="1">
    <location>
        <begin position="1"/>
        <end position="140"/>
    </location>
</feature>